<protein>
    <submittedName>
        <fullName evidence="1">Uncharacterized protein</fullName>
    </submittedName>
</protein>
<name>A0AAV5ED72_ELECO</name>
<reference evidence="1" key="2">
    <citation type="submission" date="2021-12" db="EMBL/GenBank/DDBJ databases">
        <title>Resequencing data analysis of finger millet.</title>
        <authorList>
            <person name="Hatakeyama M."/>
            <person name="Aluri S."/>
            <person name="Balachadran M.T."/>
            <person name="Sivarajan S.R."/>
            <person name="Poveda L."/>
            <person name="Shimizu-Inatsugi R."/>
            <person name="Schlapbach R."/>
            <person name="Sreeman S.M."/>
            <person name="Shimizu K.K."/>
        </authorList>
    </citation>
    <scope>NUCLEOTIDE SEQUENCE</scope>
</reference>
<dbReference type="EMBL" id="BQKI01000075">
    <property type="protein sequence ID" value="GJN20673.1"/>
    <property type="molecule type" value="Genomic_DNA"/>
</dbReference>
<gene>
    <name evidence="1" type="primary">gb08076</name>
    <name evidence="1" type="ORF">PR202_gb08076</name>
</gene>
<dbReference type="Proteomes" id="UP001054889">
    <property type="component" value="Unassembled WGS sequence"/>
</dbReference>
<proteinExistence type="predicted"/>
<comment type="caution">
    <text evidence="1">The sequence shown here is derived from an EMBL/GenBank/DDBJ whole genome shotgun (WGS) entry which is preliminary data.</text>
</comment>
<evidence type="ECO:0000313" key="1">
    <source>
        <dbReference type="EMBL" id="GJN20673.1"/>
    </source>
</evidence>
<dbReference type="AlphaFoldDB" id="A0AAV5ED72"/>
<reference evidence="1" key="1">
    <citation type="journal article" date="2018" name="DNA Res.">
        <title>Multiple hybrid de novo genome assembly of finger millet, an orphan allotetraploid crop.</title>
        <authorList>
            <person name="Hatakeyama M."/>
            <person name="Aluri S."/>
            <person name="Balachadran M.T."/>
            <person name="Sivarajan S.R."/>
            <person name="Patrignani A."/>
            <person name="Gruter S."/>
            <person name="Poveda L."/>
            <person name="Shimizu-Inatsugi R."/>
            <person name="Baeten J."/>
            <person name="Francoijs K.J."/>
            <person name="Nataraja K.N."/>
            <person name="Reddy Y.A.N."/>
            <person name="Phadnis S."/>
            <person name="Ravikumar R.L."/>
            <person name="Schlapbach R."/>
            <person name="Sreeman S.M."/>
            <person name="Shimizu K.K."/>
        </authorList>
    </citation>
    <scope>NUCLEOTIDE SEQUENCE</scope>
</reference>
<organism evidence="1 2">
    <name type="scientific">Eleusine coracana subsp. coracana</name>
    <dbReference type="NCBI Taxonomy" id="191504"/>
    <lineage>
        <taxon>Eukaryota</taxon>
        <taxon>Viridiplantae</taxon>
        <taxon>Streptophyta</taxon>
        <taxon>Embryophyta</taxon>
        <taxon>Tracheophyta</taxon>
        <taxon>Spermatophyta</taxon>
        <taxon>Magnoliopsida</taxon>
        <taxon>Liliopsida</taxon>
        <taxon>Poales</taxon>
        <taxon>Poaceae</taxon>
        <taxon>PACMAD clade</taxon>
        <taxon>Chloridoideae</taxon>
        <taxon>Cynodonteae</taxon>
        <taxon>Eleusininae</taxon>
        <taxon>Eleusine</taxon>
    </lineage>
</organism>
<evidence type="ECO:0000313" key="2">
    <source>
        <dbReference type="Proteomes" id="UP001054889"/>
    </source>
</evidence>
<sequence>MVAPVFHENPKAGARRLQFPCDPGGIVLMEAQKCMCFLWCLSKYSEDYSKTSRMRLDYGVWLAPLG</sequence>
<keyword evidence="2" id="KW-1185">Reference proteome</keyword>
<accession>A0AAV5ED72</accession>